<dbReference type="RefSeq" id="WP_143782578.1">
    <property type="nucleotide sequence ID" value="NZ_CP041616.1"/>
</dbReference>
<gene>
    <name evidence="2" type="ORF">FNH13_05685</name>
</gene>
<protein>
    <submittedName>
        <fullName evidence="2">PHP domain-containing protein</fullName>
    </submittedName>
</protein>
<evidence type="ECO:0000313" key="2">
    <source>
        <dbReference type="EMBL" id="QDO87903.1"/>
    </source>
</evidence>
<dbReference type="PANTHER" id="PTHR42924:SF3">
    <property type="entry name" value="POLYMERASE_HISTIDINOL PHOSPHATASE N-TERMINAL DOMAIN-CONTAINING PROTEIN"/>
    <property type="match status" value="1"/>
</dbReference>
<name>A0A516G8P6_9MICO</name>
<dbReference type="Proteomes" id="UP000315395">
    <property type="component" value="Chromosome"/>
</dbReference>
<accession>A0A516G8P6</accession>
<dbReference type="GO" id="GO:0004534">
    <property type="term" value="F:5'-3' RNA exonuclease activity"/>
    <property type="evidence" value="ECO:0007669"/>
    <property type="project" value="TreeGrafter"/>
</dbReference>
<dbReference type="GO" id="GO:0035312">
    <property type="term" value="F:5'-3' DNA exonuclease activity"/>
    <property type="evidence" value="ECO:0007669"/>
    <property type="project" value="TreeGrafter"/>
</dbReference>
<organism evidence="2 3">
    <name type="scientific">Ornithinimicrobium ciconiae</name>
    <dbReference type="NCBI Taxonomy" id="2594265"/>
    <lineage>
        <taxon>Bacteria</taxon>
        <taxon>Bacillati</taxon>
        <taxon>Actinomycetota</taxon>
        <taxon>Actinomycetes</taxon>
        <taxon>Micrococcales</taxon>
        <taxon>Ornithinimicrobiaceae</taxon>
        <taxon>Ornithinimicrobium</taxon>
    </lineage>
</organism>
<dbReference type="CDD" id="cd07438">
    <property type="entry name" value="PHP_HisPPase_AMP"/>
    <property type="match status" value="1"/>
</dbReference>
<evidence type="ECO:0000313" key="3">
    <source>
        <dbReference type="Proteomes" id="UP000315395"/>
    </source>
</evidence>
<dbReference type="OrthoDB" id="9804333at2"/>
<dbReference type="InterPro" id="IPR052018">
    <property type="entry name" value="PHP_domain"/>
</dbReference>
<dbReference type="KEGG" id="orz:FNH13_05685"/>
<evidence type="ECO:0000259" key="1">
    <source>
        <dbReference type="SMART" id="SM00481"/>
    </source>
</evidence>
<dbReference type="SMART" id="SM00481">
    <property type="entry name" value="POLIIIAc"/>
    <property type="match status" value="1"/>
</dbReference>
<dbReference type="Gene3D" id="3.20.20.140">
    <property type="entry name" value="Metal-dependent hydrolases"/>
    <property type="match status" value="1"/>
</dbReference>
<keyword evidence="3" id="KW-1185">Reference proteome</keyword>
<dbReference type="EMBL" id="CP041616">
    <property type="protein sequence ID" value="QDO87903.1"/>
    <property type="molecule type" value="Genomic_DNA"/>
</dbReference>
<reference evidence="2 3" key="1">
    <citation type="submission" date="2019-07" db="EMBL/GenBank/DDBJ databases">
        <title>complete genome sequencing of Ornithinimicrobium sp. H23M54.</title>
        <authorList>
            <person name="Bae J.-W."/>
            <person name="Lee S.-Y."/>
        </authorList>
    </citation>
    <scope>NUCLEOTIDE SEQUENCE [LARGE SCALE GENOMIC DNA]</scope>
    <source>
        <strain evidence="2 3">H23M54</strain>
    </source>
</reference>
<dbReference type="InterPro" id="IPR003141">
    <property type="entry name" value="Pol/His_phosphatase_N"/>
</dbReference>
<dbReference type="SUPFAM" id="SSF89550">
    <property type="entry name" value="PHP domain-like"/>
    <property type="match status" value="1"/>
</dbReference>
<dbReference type="InterPro" id="IPR016195">
    <property type="entry name" value="Pol/histidinol_Pase-like"/>
</dbReference>
<dbReference type="InterPro" id="IPR004013">
    <property type="entry name" value="PHP_dom"/>
</dbReference>
<dbReference type="PANTHER" id="PTHR42924">
    <property type="entry name" value="EXONUCLEASE"/>
    <property type="match status" value="1"/>
</dbReference>
<feature type="domain" description="Polymerase/histidinol phosphatase N-terminal" evidence="1">
    <location>
        <begin position="3"/>
        <end position="68"/>
    </location>
</feature>
<dbReference type="Gene3D" id="1.10.150.650">
    <property type="match status" value="1"/>
</dbReference>
<dbReference type="AlphaFoldDB" id="A0A516G8P6"/>
<proteinExistence type="predicted"/>
<dbReference type="Pfam" id="PF02811">
    <property type="entry name" value="PHP"/>
    <property type="match status" value="1"/>
</dbReference>
<sequence length="288" mass="30185">MRIDLHTHSTASDGTEPPEQVVRAGAAAGLDVLALTDHDTTVGWEAAGHAGAQAGVTVVPGMELSCSFRGISLHVLAYLFDPAAEDLLAETTRSRESRETRLQAMAELLIEDGHLDSYEQVLAQVPAGATMGRPHLADAMVAAGRFASRDEAFADVLSSRSRYYVGHYAPSPVTAVQAIRAAGGVPVIAHPFADSRGRTVGEDVIEQMALAGLAGIEVDHRDHSPQARERAAALARRLGLLATGSSDYHGTGKPNRLGENTTSEGVLHAILELGTGSGLFGADLARRG</sequence>